<evidence type="ECO:0000256" key="1">
    <source>
        <dbReference type="ARBA" id="ARBA00004401"/>
    </source>
</evidence>
<feature type="region of interest" description="Disordered" evidence="16">
    <location>
        <begin position="66"/>
        <end position="85"/>
    </location>
</feature>
<name>A0A854QAW6_CRYNE</name>
<keyword evidence="9" id="KW-0325">Glycoprotein</keyword>
<evidence type="ECO:0000313" key="19">
    <source>
        <dbReference type="EMBL" id="OXG18324.1"/>
    </source>
</evidence>
<dbReference type="AlphaFoldDB" id="A0A854QAW6"/>
<proteinExistence type="inferred from homology"/>
<gene>
    <name evidence="19" type="ORF">C361_04447</name>
</gene>
<evidence type="ECO:0000256" key="11">
    <source>
        <dbReference type="ARBA" id="ARBA00023316"/>
    </source>
</evidence>
<comment type="function">
    <text evidence="13">Glucosidase involved in the degradation of cellulosic biomass. Active on lichenan.</text>
</comment>
<evidence type="ECO:0000256" key="16">
    <source>
        <dbReference type="SAM" id="MobiDB-lite"/>
    </source>
</evidence>
<dbReference type="Pfam" id="PF00150">
    <property type="entry name" value="Cellulase"/>
    <property type="match status" value="1"/>
</dbReference>
<dbReference type="GO" id="GO:0005886">
    <property type="term" value="C:plasma membrane"/>
    <property type="evidence" value="ECO:0007669"/>
    <property type="project" value="UniProtKB-SubCell"/>
</dbReference>
<accession>A0A854QAW6</accession>
<dbReference type="Proteomes" id="UP000199727">
    <property type="component" value="Unassembled WGS sequence"/>
</dbReference>
<comment type="subcellular location">
    <subcellularLocation>
        <location evidence="1">Cell membrane</location>
        <topology evidence="1">Single-pass type II membrane protein</topology>
    </subcellularLocation>
</comment>
<evidence type="ECO:0000256" key="10">
    <source>
        <dbReference type="ARBA" id="ARBA00023295"/>
    </source>
</evidence>
<dbReference type="GO" id="GO:0009986">
    <property type="term" value="C:cell surface"/>
    <property type="evidence" value="ECO:0007669"/>
    <property type="project" value="TreeGrafter"/>
</dbReference>
<feature type="compositionally biased region" description="Low complexity" evidence="16">
    <location>
        <begin position="198"/>
        <end position="207"/>
    </location>
</feature>
<reference evidence="19 20" key="1">
    <citation type="submission" date="2017-06" db="EMBL/GenBank/DDBJ databases">
        <title>Global population genomics of the pathogenic fungus Cryptococcus neoformans var. grubii.</title>
        <authorList>
            <person name="Cuomo C."/>
            <person name="Litvintseva A."/>
            <person name="Chen Y."/>
            <person name="Young S."/>
            <person name="Zeng Q."/>
            <person name="Chapman S."/>
            <person name="Gujja S."/>
            <person name="Saif S."/>
            <person name="Birren B."/>
        </authorList>
    </citation>
    <scope>NUCLEOTIDE SEQUENCE [LARGE SCALE GENOMIC DNA]</scope>
    <source>
        <strain evidence="19 20">Tu259-1</strain>
    </source>
</reference>
<evidence type="ECO:0000256" key="3">
    <source>
        <dbReference type="ARBA" id="ARBA00022475"/>
    </source>
</evidence>
<dbReference type="SUPFAM" id="SSF51445">
    <property type="entry name" value="(Trans)glycosidases"/>
    <property type="match status" value="1"/>
</dbReference>
<dbReference type="GO" id="GO:0005576">
    <property type="term" value="C:extracellular region"/>
    <property type="evidence" value="ECO:0007669"/>
    <property type="project" value="TreeGrafter"/>
</dbReference>
<dbReference type="FunFam" id="3.20.20.80:FF:000033">
    <property type="entry name" value="Glucan 1,3-beta-glucosidase A"/>
    <property type="match status" value="1"/>
</dbReference>
<evidence type="ECO:0000256" key="13">
    <source>
        <dbReference type="ARBA" id="ARBA00037126"/>
    </source>
</evidence>
<feature type="domain" description="Glycoside hydrolase family 5" evidence="18">
    <location>
        <begin position="320"/>
        <end position="476"/>
    </location>
</feature>
<evidence type="ECO:0000259" key="18">
    <source>
        <dbReference type="Pfam" id="PF00150"/>
    </source>
</evidence>
<keyword evidence="10" id="KW-0326">Glycosidase</keyword>
<feature type="region of interest" description="Disordered" evidence="16">
    <location>
        <begin position="172"/>
        <end position="214"/>
    </location>
</feature>
<dbReference type="EMBL" id="AMKT01000056">
    <property type="protein sequence ID" value="OXG18324.1"/>
    <property type="molecule type" value="Genomic_DNA"/>
</dbReference>
<feature type="region of interest" description="Disordered" evidence="16">
    <location>
        <begin position="1"/>
        <end position="23"/>
    </location>
</feature>
<comment type="catalytic activity">
    <reaction evidence="12">
        <text>Successive hydrolysis of beta-D-glucose units from the non-reducing ends of (1-&gt;3)-beta-D-glucans, releasing alpha-glucose.</text>
        <dbReference type="EC" id="3.2.1.58"/>
    </reaction>
</comment>
<evidence type="ECO:0000256" key="14">
    <source>
        <dbReference type="ARBA" id="ARBA00038929"/>
    </source>
</evidence>
<keyword evidence="3" id="KW-1003">Cell membrane</keyword>
<organism evidence="19 20">
    <name type="scientific">Cryptococcus neoformans Tu259-1</name>
    <dbReference type="NCBI Taxonomy" id="1230072"/>
    <lineage>
        <taxon>Eukaryota</taxon>
        <taxon>Fungi</taxon>
        <taxon>Dikarya</taxon>
        <taxon>Basidiomycota</taxon>
        <taxon>Agaricomycotina</taxon>
        <taxon>Tremellomycetes</taxon>
        <taxon>Tremellales</taxon>
        <taxon>Cryptococcaceae</taxon>
        <taxon>Cryptococcus</taxon>
        <taxon>Cryptococcus neoformans species complex</taxon>
    </lineage>
</organism>
<keyword evidence="11" id="KW-0961">Cell wall biogenesis/degradation</keyword>
<dbReference type="GO" id="GO:0004338">
    <property type="term" value="F:glucan exo-1,3-beta-glucosidase activity"/>
    <property type="evidence" value="ECO:0007669"/>
    <property type="project" value="UniProtKB-EC"/>
</dbReference>
<evidence type="ECO:0000256" key="17">
    <source>
        <dbReference type="SAM" id="Phobius"/>
    </source>
</evidence>
<keyword evidence="4 17" id="KW-0812">Transmembrane</keyword>
<keyword evidence="7 17" id="KW-1133">Transmembrane helix</keyword>
<evidence type="ECO:0000256" key="7">
    <source>
        <dbReference type="ARBA" id="ARBA00022989"/>
    </source>
</evidence>
<feature type="region of interest" description="Disordered" evidence="16">
    <location>
        <begin position="30"/>
        <end position="49"/>
    </location>
</feature>
<sequence length="797" mass="85908">MPRDTYSSSPFISPPVYHDRSAGSSSFSYEARRYAPSPSSDALPQELPAGAMPAVADTFSVRNLSSYPQRPSMSSTPRMNSSFSGRDNQLEKDNLFGSGPTHFNSSSRLAYEAGPHSNYMAPEPLSYGRTRAKKPTRTCIPTNPTKRRLLFFGVPILLVVAAAAIIGGVVGSQKHHSSSNDSGNGDPSSGNSGGGGSNSPSGTDGNTWNSFIQPGSGGDGSIVTTDLGVNFTYLNAFGGTWAQDPYDPYSVSGRAQSWSPSLLEDWVWGEHIVRGVNIGGWLVTEPFIVPSLYEKYQTSTPKAIDEYTLSQAMGDNLATEMEEHYKTFITEEDFALIAGAGLNYVRIALGYWAVETIDGEPYLAKISWNYFLKAIDWARKYGLRILIDFHSLPGSQNGWNHSGKSGSVNWMYGVMGIANAQRSLETLRSIVEYISQDGVKQVVPMIGLVNEVQAKIVGQGVLAAFYYQAYEMIRGITGYGAGNGPIILLHEGFYGIAAWNGFLAGADRIGLDQHPYLAFPETQIADNHTVQAHTVCSWGGGTNDSSTSYGIVIGGEWSNAINDCGYWLDGVDSTPQFEVTGTGSCTAVDEWFNYSDETKQDIMGYTLANMDALQNYFFWTWKIGNSTVKGYPTSPMWHYKLGLEQGWMPKDPRAAGGYCQKIGVGGNQFAGTYPASAIGSFPAEVATPTIDPTQIASHSVWPPTALGPSPSYTAAQISLFPTLTQTGTRNVLATPTHPSNVKLGDSWANAADTTGAWVRVAGCDYPDEYDANTVAVPTAQCSGSGSTGIMPKRNLPR</sequence>
<protein>
    <recommendedName>
        <fullName evidence="14">glucan 1,3-beta-glucosidase</fullName>
        <ecNumber evidence="14">3.2.1.58</ecNumber>
    </recommendedName>
    <alternativeName>
        <fullName evidence="15">Exo-1,3-beta-glucanase D</fullName>
    </alternativeName>
</protein>
<keyword evidence="8 17" id="KW-0472">Membrane</keyword>
<keyword evidence="5" id="KW-0378">Hydrolase</keyword>
<feature type="compositionally biased region" description="Polar residues" evidence="16">
    <location>
        <begin position="1"/>
        <end position="11"/>
    </location>
</feature>
<evidence type="ECO:0000256" key="8">
    <source>
        <dbReference type="ARBA" id="ARBA00023136"/>
    </source>
</evidence>
<comment type="caution">
    <text evidence="19">The sequence shown here is derived from an EMBL/GenBank/DDBJ whole genome shotgun (WGS) entry which is preliminary data.</text>
</comment>
<dbReference type="PANTHER" id="PTHR31297:SF34">
    <property type="entry name" value="GLUCAN 1,3-BETA-GLUCOSIDASE 2"/>
    <property type="match status" value="1"/>
</dbReference>
<evidence type="ECO:0000256" key="4">
    <source>
        <dbReference type="ARBA" id="ARBA00022692"/>
    </source>
</evidence>
<keyword evidence="6" id="KW-0735">Signal-anchor</keyword>
<feature type="compositionally biased region" description="Low complexity" evidence="16">
    <location>
        <begin position="179"/>
        <end position="190"/>
    </location>
</feature>
<evidence type="ECO:0000256" key="9">
    <source>
        <dbReference type="ARBA" id="ARBA00023180"/>
    </source>
</evidence>
<evidence type="ECO:0000256" key="2">
    <source>
        <dbReference type="ARBA" id="ARBA00005641"/>
    </source>
</evidence>
<dbReference type="OrthoDB" id="62120at2759"/>
<feature type="transmembrane region" description="Helical" evidence="17">
    <location>
        <begin position="149"/>
        <end position="170"/>
    </location>
</feature>
<dbReference type="Gene3D" id="3.20.20.80">
    <property type="entry name" value="Glycosidases"/>
    <property type="match status" value="1"/>
</dbReference>
<dbReference type="InterPro" id="IPR017853">
    <property type="entry name" value="GH"/>
</dbReference>
<dbReference type="InterPro" id="IPR001547">
    <property type="entry name" value="Glyco_hydro_5"/>
</dbReference>
<dbReference type="GO" id="GO:0071555">
    <property type="term" value="P:cell wall organization"/>
    <property type="evidence" value="ECO:0007669"/>
    <property type="project" value="UniProtKB-KW"/>
</dbReference>
<evidence type="ECO:0000313" key="20">
    <source>
        <dbReference type="Proteomes" id="UP000199727"/>
    </source>
</evidence>
<comment type="similarity">
    <text evidence="2">Belongs to the glycosyl hydrolase 5 (cellulase A) family.</text>
</comment>
<dbReference type="PANTHER" id="PTHR31297">
    <property type="entry name" value="GLUCAN ENDO-1,6-BETA-GLUCOSIDASE B"/>
    <property type="match status" value="1"/>
</dbReference>
<evidence type="ECO:0000256" key="12">
    <source>
        <dbReference type="ARBA" id="ARBA00036824"/>
    </source>
</evidence>
<dbReference type="GO" id="GO:0009251">
    <property type="term" value="P:glucan catabolic process"/>
    <property type="evidence" value="ECO:0007669"/>
    <property type="project" value="TreeGrafter"/>
</dbReference>
<evidence type="ECO:0000256" key="6">
    <source>
        <dbReference type="ARBA" id="ARBA00022968"/>
    </source>
</evidence>
<evidence type="ECO:0000256" key="5">
    <source>
        <dbReference type="ARBA" id="ARBA00022801"/>
    </source>
</evidence>
<evidence type="ECO:0000256" key="15">
    <source>
        <dbReference type="ARBA" id="ARBA00041260"/>
    </source>
</evidence>
<dbReference type="EC" id="3.2.1.58" evidence="14"/>
<dbReference type="InterPro" id="IPR050386">
    <property type="entry name" value="Glycosyl_hydrolase_5"/>
</dbReference>